<organism evidence="10 11">
    <name type="scientific">Geranomyces variabilis</name>
    <dbReference type="NCBI Taxonomy" id="109894"/>
    <lineage>
        <taxon>Eukaryota</taxon>
        <taxon>Fungi</taxon>
        <taxon>Fungi incertae sedis</taxon>
        <taxon>Chytridiomycota</taxon>
        <taxon>Chytridiomycota incertae sedis</taxon>
        <taxon>Chytridiomycetes</taxon>
        <taxon>Spizellomycetales</taxon>
        <taxon>Powellomycetaceae</taxon>
        <taxon>Geranomyces</taxon>
    </lineage>
</organism>
<feature type="region of interest" description="Disordered" evidence="8">
    <location>
        <begin position="1747"/>
        <end position="1844"/>
    </location>
</feature>
<dbReference type="EMBL" id="JADGJQ010000017">
    <property type="protein sequence ID" value="KAJ3180212.1"/>
    <property type="molecule type" value="Genomic_DNA"/>
</dbReference>
<feature type="domain" description="PDEase" evidence="9">
    <location>
        <begin position="1281"/>
        <end position="1608"/>
    </location>
</feature>
<reference evidence="10" key="1">
    <citation type="submission" date="2020-05" db="EMBL/GenBank/DDBJ databases">
        <title>Phylogenomic resolution of chytrid fungi.</title>
        <authorList>
            <person name="Stajich J.E."/>
            <person name="Amses K."/>
            <person name="Simmons R."/>
            <person name="Seto K."/>
            <person name="Myers J."/>
            <person name="Bonds A."/>
            <person name="Quandt C.A."/>
            <person name="Barry K."/>
            <person name="Liu P."/>
            <person name="Grigoriev I."/>
            <person name="Longcore J.E."/>
            <person name="James T.Y."/>
        </authorList>
    </citation>
    <scope>NUCLEOTIDE SEQUENCE</scope>
    <source>
        <strain evidence="10">JEL0379</strain>
    </source>
</reference>
<feature type="binding site" evidence="5">
    <location>
        <position position="1512"/>
    </location>
    <ligand>
        <name>AMP</name>
        <dbReference type="ChEBI" id="CHEBI:456215"/>
    </ligand>
</feature>
<dbReference type="SUPFAM" id="SSF109604">
    <property type="entry name" value="HD-domain/PDEase-like"/>
    <property type="match status" value="1"/>
</dbReference>
<dbReference type="InterPro" id="IPR002073">
    <property type="entry name" value="PDEase_catalytic_dom"/>
</dbReference>
<feature type="binding site" evidence="6">
    <location>
        <position position="1363"/>
    </location>
    <ligand>
        <name>Zn(2+)</name>
        <dbReference type="ChEBI" id="CHEBI:29105"/>
        <label>1</label>
    </ligand>
</feature>
<dbReference type="SUPFAM" id="SSF55781">
    <property type="entry name" value="GAF domain-like"/>
    <property type="match status" value="1"/>
</dbReference>
<feature type="compositionally biased region" description="Polar residues" evidence="8">
    <location>
        <begin position="1710"/>
        <end position="1721"/>
    </location>
</feature>
<dbReference type="InterPro" id="IPR029016">
    <property type="entry name" value="GAF-like_dom_sf"/>
</dbReference>
<dbReference type="Proteomes" id="UP001212152">
    <property type="component" value="Unassembled WGS sequence"/>
</dbReference>
<dbReference type="Pfam" id="PF01590">
    <property type="entry name" value="GAF"/>
    <property type="match status" value="1"/>
</dbReference>
<dbReference type="PANTHER" id="PTHR11347">
    <property type="entry name" value="CYCLIC NUCLEOTIDE PHOSPHODIESTERASE"/>
    <property type="match status" value="1"/>
</dbReference>
<feature type="binding site" evidence="6">
    <location>
        <position position="1512"/>
    </location>
    <ligand>
        <name>Zn(2+)</name>
        <dbReference type="ChEBI" id="CHEBI:29105"/>
        <label>1</label>
    </ligand>
</feature>
<evidence type="ECO:0000256" key="8">
    <source>
        <dbReference type="SAM" id="MobiDB-lite"/>
    </source>
</evidence>
<evidence type="ECO:0000256" key="1">
    <source>
        <dbReference type="ARBA" id="ARBA00022535"/>
    </source>
</evidence>
<evidence type="ECO:0000256" key="3">
    <source>
        <dbReference type="ARBA" id="ARBA00022801"/>
    </source>
</evidence>
<feature type="binding site" evidence="5">
    <location>
        <position position="1401"/>
    </location>
    <ligand>
        <name>AMP</name>
        <dbReference type="ChEBI" id="CHEBI:456215"/>
    </ligand>
</feature>
<dbReference type="GO" id="GO:0004114">
    <property type="term" value="F:3',5'-cyclic-nucleotide phosphodiesterase activity"/>
    <property type="evidence" value="ECO:0007669"/>
    <property type="project" value="InterPro"/>
</dbReference>
<feature type="region of interest" description="Disordered" evidence="8">
    <location>
        <begin position="1685"/>
        <end position="1732"/>
    </location>
</feature>
<feature type="binding site" evidence="6">
    <location>
        <position position="1401"/>
    </location>
    <ligand>
        <name>Zn(2+)</name>
        <dbReference type="ChEBI" id="CHEBI:29105"/>
        <label>1</label>
    </ligand>
</feature>
<protein>
    <recommendedName>
        <fullName evidence="7">Phosphodiesterase</fullName>
        <ecNumber evidence="7">3.1.4.-</ecNumber>
    </recommendedName>
</protein>
<evidence type="ECO:0000256" key="5">
    <source>
        <dbReference type="PIRSR" id="PIRSR623088-2"/>
    </source>
</evidence>
<dbReference type="PROSITE" id="PS00126">
    <property type="entry name" value="PDEASE_I_1"/>
    <property type="match status" value="1"/>
</dbReference>
<feature type="region of interest" description="Disordered" evidence="8">
    <location>
        <begin position="1630"/>
        <end position="1652"/>
    </location>
</feature>
<dbReference type="InterPro" id="IPR023174">
    <property type="entry name" value="PDEase_CS"/>
</dbReference>
<keyword evidence="3 7" id="KW-0378">Hydrolase</keyword>
<dbReference type="GO" id="GO:0046872">
    <property type="term" value="F:metal ion binding"/>
    <property type="evidence" value="ECO:0007669"/>
    <property type="project" value="UniProtKB-KW"/>
</dbReference>
<feature type="compositionally biased region" description="Low complexity" evidence="8">
    <location>
        <begin position="1825"/>
        <end position="1836"/>
    </location>
</feature>
<keyword evidence="2 6" id="KW-0479">Metal-binding</keyword>
<feature type="compositionally biased region" description="Low complexity" evidence="8">
    <location>
        <begin position="1797"/>
        <end position="1808"/>
    </location>
</feature>
<evidence type="ECO:0000256" key="2">
    <source>
        <dbReference type="ARBA" id="ARBA00022723"/>
    </source>
</evidence>
<feature type="binding site" evidence="6">
    <location>
        <position position="1401"/>
    </location>
    <ligand>
        <name>Zn(2+)</name>
        <dbReference type="ChEBI" id="CHEBI:29105"/>
        <label>2</label>
    </ligand>
</feature>
<dbReference type="InterPro" id="IPR003018">
    <property type="entry name" value="GAF"/>
</dbReference>
<keyword evidence="11" id="KW-1185">Reference proteome</keyword>
<dbReference type="SMART" id="SM00065">
    <property type="entry name" value="GAF"/>
    <property type="match status" value="1"/>
</dbReference>
<evidence type="ECO:0000313" key="10">
    <source>
        <dbReference type="EMBL" id="KAJ3180212.1"/>
    </source>
</evidence>
<evidence type="ECO:0000256" key="7">
    <source>
        <dbReference type="RuleBase" id="RU363067"/>
    </source>
</evidence>
<dbReference type="InterPro" id="IPR036971">
    <property type="entry name" value="PDEase_catalytic_dom_sf"/>
</dbReference>
<evidence type="ECO:0000259" key="9">
    <source>
        <dbReference type="PROSITE" id="PS51845"/>
    </source>
</evidence>
<name>A0AAD5TMF5_9FUNG</name>
<dbReference type="GO" id="GO:0007165">
    <property type="term" value="P:signal transduction"/>
    <property type="evidence" value="ECO:0007669"/>
    <property type="project" value="InterPro"/>
</dbReference>
<evidence type="ECO:0000256" key="6">
    <source>
        <dbReference type="PIRSR" id="PIRSR623088-3"/>
    </source>
</evidence>
<keyword evidence="1" id="KW-0140">cGMP</keyword>
<dbReference type="SMART" id="SM00471">
    <property type="entry name" value="HDc"/>
    <property type="match status" value="1"/>
</dbReference>
<comment type="cofactor">
    <cofactor evidence="7">
        <name>a divalent metal cation</name>
        <dbReference type="ChEBI" id="CHEBI:60240"/>
    </cofactor>
    <text evidence="7">Binds 2 divalent metal cations per subunit. Site 1 may preferentially bind zinc ions, while site 2 has a preference for magnesium and/or manganese ions.</text>
</comment>
<comment type="similarity">
    <text evidence="7">Belongs to the cyclic nucleotide phosphodiesterase family.</text>
</comment>
<gene>
    <name evidence="10" type="ORF">HDU87_002089</name>
</gene>
<evidence type="ECO:0000256" key="4">
    <source>
        <dbReference type="PIRSR" id="PIRSR623088-1"/>
    </source>
</evidence>
<dbReference type="Pfam" id="PF00233">
    <property type="entry name" value="PDEase_I"/>
    <property type="match status" value="1"/>
</dbReference>
<sequence>MLIRQLLGEPAHILEKWQNELVTALGSDYLAIVTDVLPDLEMIVGEQPELDSSGVDSTSAEQNTFIRAMQALIGCFAKAEHPLVVFLDDLQFAEPASQKLLQTVLFDKKIAHLLIVATQPSSTGALPAAYGTTVQRIQFEAPQRLRKIELGPLPSTGLREMLADTLKPAIEDIDLLASLLYRKTMGNPFHVREFLRYAEQQSLIYFDEISGGWAWDIQELDRQTVLSDTVAELLLTRLRQFPPETQSLLQQAACIGDTFDLRLLSLLADQSIVQVATNLWAAVKEGFLLPQSHDANLFRANAALSRSSSGSVGSHNTKHGQRSSLSLATTKSIGGMVMSYKSCYDMIPETQRRAFHLQIARLVRRNLPEEEMYENVFVLVIQYNKVLDMLVDEDERVYVAQLNYEAGMRVKRSGTHSAARRMLETSLGLIENGDVEAAWGKHYALLFSVKKALAQVCIVESAYEQANVVLTDLAKRAKSTQDQLTATSILVSAYYIQGMFVDIIELGVKELKALDIPVPEDETQAKELVFKEWAALENLLGNRSVEELSSSIVAGELTGKMLETVFIFVGGAAGSLGRFYQSQYFYLKGCVHAVTNGLGAQSAVLFAYVLRTYTGAAQFPRMRWIASLVFHLLDKAPYESQSRARLGLLMNGYVYVSSFREFEDNVERCIAAGLESAHYSVLIFAMCTWPGILLSYGRPVSVLKDWEARHQPFMRQFKGYFLNVWKGTMAEMDAIANGGESVFHNRDVMATGMSRAQVYFYRLVNAFIYDRDNKRILLEQYKNDDTANAYIGVPRYIDILVFQALIAASEYKQPDSDKPKLMKEVEEALEIVTKFASEAPYEIKCKQLLIFAEWNFLHGSVVAARQSFEAALDSAHQNGFRFQEALIAEQYGKFWLEHGSKRLARACLHDAYTLWHAWGSEGKCTHLQERYPEIVDLFVLAKGNTGSRFSHSIAATQRSNGTEAQDSASVDLDLTTVLKATQSLSNETSLEILLTKIIKFVMENAGAEKGLLVLQQDGKLLIEALGLIGEGGEERHVVLQQKPIEAAKPEEGGPLSIIYYVYRTREPLVLTDAVHDETYGKDPYIASRRTKSTLCCPIMHQNTVTGVVYLENDLQSGAFTGDRLELIQSLMAAASMSIENAKLSKTNTELTAALRDSSTKAGPRYNLDGPIKKTIDMLQSFKFRLPPGDPGITQIDFIMKALTSTDFFSSNIDAINDETGQELDSDTKNWIENSLLQRESRPARVRVDSKDLMMAIKSPSIIDTKDAGAGNHPPTLAVRPTQDITMLDMARVNGLLAQSTTSDFDIYDLAEATNGRPLYFLGVHLLEHWGLLRHFSLDETKLRLFFEQIEASYHPLPYHNSTHGADVLQTVNMLLLSDPKMAANFTKLEVFSACIASAVHDVDHPGLNNNFLVQSSHPLAIFYNDVSVLEFHHASKAFEIARRPETNVFDGLTNEQYRESRKLIISMVVATDMSQHFHYINKLKGKIAASALNWEESSDRGLILECAIKCADLNNSAKPLEQSRKWAFQVMQEFFLQGDRERKLGMPVSKFMDRYDTHIPKCQIGFIDILVTPLFDSWSQCIQTDFSRQCMEMIAKNRAHWESILDKPDATPMFPAPPEAEREEYAITAPSTPPFSPQARGTPPISEDGSMDLFSRSVTGALGKRDAGRRMSSPHVLSAVRLALPGQPARPGDGGSPGPPTMPLNKRLQKSSSGGSMQSWTGEGGAAPPVAGWERSYTAEARVMSGRRRSIAGSGATPNGDAGIGGGIANGLTQKPPVGTGSGLGSAGGKVFLPALSSVPRSSVGSRSTTADELVEKPSPSRPQTASTSRAGSAAAPKQPTGMA</sequence>
<dbReference type="InterPro" id="IPR003607">
    <property type="entry name" value="HD/PDEase_dom"/>
</dbReference>
<dbReference type="Pfam" id="PF13191">
    <property type="entry name" value="AAA_16"/>
    <property type="match status" value="1"/>
</dbReference>
<dbReference type="PRINTS" id="PR00387">
    <property type="entry name" value="PDIESTERASE1"/>
</dbReference>
<accession>A0AAD5TMF5</accession>
<feature type="active site" description="Proton donor" evidence="4">
    <location>
        <position position="1359"/>
    </location>
</feature>
<proteinExistence type="inferred from homology"/>
<feature type="binding site" evidence="5">
    <location>
        <begin position="1359"/>
        <end position="1363"/>
    </location>
    <ligand>
        <name>AMP</name>
        <dbReference type="ChEBI" id="CHEBI:456215"/>
    </ligand>
</feature>
<feature type="binding site" evidence="5">
    <location>
        <position position="1563"/>
    </location>
    <ligand>
        <name>AMP</name>
        <dbReference type="ChEBI" id="CHEBI:456215"/>
    </ligand>
</feature>
<comment type="caution">
    <text evidence="10">The sequence shown here is derived from an EMBL/GenBank/DDBJ whole genome shotgun (WGS) entry which is preliminary data.</text>
</comment>
<dbReference type="Gene3D" id="1.10.1300.10">
    <property type="entry name" value="3'5'-cyclic nucleotide phosphodiesterase, catalytic domain"/>
    <property type="match status" value="1"/>
</dbReference>
<dbReference type="InterPro" id="IPR023088">
    <property type="entry name" value="PDEase"/>
</dbReference>
<dbReference type="InterPro" id="IPR041664">
    <property type="entry name" value="AAA_16"/>
</dbReference>
<dbReference type="EC" id="3.1.4.-" evidence="7"/>
<dbReference type="PROSITE" id="PS51845">
    <property type="entry name" value="PDEASE_I_2"/>
    <property type="match status" value="1"/>
</dbReference>
<dbReference type="Gene3D" id="3.30.450.40">
    <property type="match status" value="1"/>
</dbReference>
<feature type="binding site" evidence="6">
    <location>
        <position position="1400"/>
    </location>
    <ligand>
        <name>Zn(2+)</name>
        <dbReference type="ChEBI" id="CHEBI:29105"/>
        <label>1</label>
    </ligand>
</feature>
<evidence type="ECO:0000313" key="11">
    <source>
        <dbReference type="Proteomes" id="UP001212152"/>
    </source>
</evidence>